<reference evidence="1" key="1">
    <citation type="submission" date="2017-07" db="EMBL/GenBank/DDBJ databases">
        <title>Taro Niue Genome Assembly and Annotation.</title>
        <authorList>
            <person name="Atibalentja N."/>
            <person name="Keating K."/>
            <person name="Fields C.J."/>
        </authorList>
    </citation>
    <scope>NUCLEOTIDE SEQUENCE</scope>
    <source>
        <strain evidence="1">Niue_2</strain>
        <tissue evidence="1">Leaf</tissue>
    </source>
</reference>
<protein>
    <submittedName>
        <fullName evidence="1">Uncharacterized protein</fullName>
    </submittedName>
</protein>
<sequence>SDLGSADLSKVIGRHLTYGLTKYDSYSSGLYVPGVYSSAQAGLSTARPRELTVLHLGLSKARV</sequence>
<accession>A0A843UVV4</accession>
<gene>
    <name evidence="1" type="ORF">Taro_022933</name>
</gene>
<feature type="non-terminal residue" evidence="1">
    <location>
        <position position="63"/>
    </location>
</feature>
<proteinExistence type="predicted"/>
<keyword evidence="2" id="KW-1185">Reference proteome</keyword>
<dbReference type="Proteomes" id="UP000652761">
    <property type="component" value="Unassembled WGS sequence"/>
</dbReference>
<dbReference type="EMBL" id="NMUH01001232">
    <property type="protein sequence ID" value="MQL90332.1"/>
    <property type="molecule type" value="Genomic_DNA"/>
</dbReference>
<organism evidence="1 2">
    <name type="scientific">Colocasia esculenta</name>
    <name type="common">Wild taro</name>
    <name type="synonym">Arum esculentum</name>
    <dbReference type="NCBI Taxonomy" id="4460"/>
    <lineage>
        <taxon>Eukaryota</taxon>
        <taxon>Viridiplantae</taxon>
        <taxon>Streptophyta</taxon>
        <taxon>Embryophyta</taxon>
        <taxon>Tracheophyta</taxon>
        <taxon>Spermatophyta</taxon>
        <taxon>Magnoliopsida</taxon>
        <taxon>Liliopsida</taxon>
        <taxon>Araceae</taxon>
        <taxon>Aroideae</taxon>
        <taxon>Colocasieae</taxon>
        <taxon>Colocasia</taxon>
    </lineage>
</organism>
<comment type="caution">
    <text evidence="1">The sequence shown here is derived from an EMBL/GenBank/DDBJ whole genome shotgun (WGS) entry which is preliminary data.</text>
</comment>
<evidence type="ECO:0000313" key="2">
    <source>
        <dbReference type="Proteomes" id="UP000652761"/>
    </source>
</evidence>
<name>A0A843UVV4_COLES</name>
<evidence type="ECO:0000313" key="1">
    <source>
        <dbReference type="EMBL" id="MQL90332.1"/>
    </source>
</evidence>
<dbReference type="AlphaFoldDB" id="A0A843UVV4"/>